<keyword evidence="1" id="KW-0812">Transmembrane</keyword>
<organism evidence="3 4">
    <name type="scientific">Paraflavitalea soli</name>
    <dbReference type="NCBI Taxonomy" id="2315862"/>
    <lineage>
        <taxon>Bacteria</taxon>
        <taxon>Pseudomonadati</taxon>
        <taxon>Bacteroidota</taxon>
        <taxon>Chitinophagia</taxon>
        <taxon>Chitinophagales</taxon>
        <taxon>Chitinophagaceae</taxon>
        <taxon>Paraflavitalea</taxon>
    </lineage>
</organism>
<evidence type="ECO:0000259" key="2">
    <source>
        <dbReference type="Pfam" id="PF26604"/>
    </source>
</evidence>
<name>A0A3B7MNN2_9BACT</name>
<evidence type="ECO:0000256" key="1">
    <source>
        <dbReference type="SAM" id="Phobius"/>
    </source>
</evidence>
<reference evidence="3 4" key="1">
    <citation type="submission" date="2018-09" db="EMBL/GenBank/DDBJ databases">
        <title>Genome sequencing of strain 6GH32-13.</title>
        <authorList>
            <person name="Weon H.-Y."/>
            <person name="Heo J."/>
            <person name="Kwon S.-W."/>
        </authorList>
    </citation>
    <scope>NUCLEOTIDE SEQUENCE [LARGE SCALE GENOMIC DNA]</scope>
    <source>
        <strain evidence="3 4">5GH32-13</strain>
    </source>
</reference>
<dbReference type="Pfam" id="PF26604">
    <property type="entry name" value="CBU_0592"/>
    <property type="match status" value="1"/>
</dbReference>
<proteinExistence type="predicted"/>
<feature type="transmembrane region" description="Helical" evidence="1">
    <location>
        <begin position="68"/>
        <end position="86"/>
    </location>
</feature>
<evidence type="ECO:0000313" key="4">
    <source>
        <dbReference type="Proteomes" id="UP000263900"/>
    </source>
</evidence>
<evidence type="ECO:0000313" key="3">
    <source>
        <dbReference type="EMBL" id="AXY75367.1"/>
    </source>
</evidence>
<feature type="transmembrane region" description="Helical" evidence="1">
    <location>
        <begin position="6"/>
        <end position="32"/>
    </location>
</feature>
<dbReference type="AlphaFoldDB" id="A0A3B7MNN2"/>
<protein>
    <recommendedName>
        <fullName evidence="2">CBU-0592-like domain-containing protein</fullName>
    </recommendedName>
</protein>
<dbReference type="Proteomes" id="UP000263900">
    <property type="component" value="Chromosome"/>
</dbReference>
<sequence>MTTTTLLYFGKAICTIVGWAGSIAYLLGYLLLTMKKLKPDSKTYHVLNVAGAIGLTINAILLQDFPNIAVNVAWGVIAVVAIWSITRRKQS</sequence>
<gene>
    <name evidence="3" type="ORF">D3H65_15850</name>
</gene>
<dbReference type="InterPro" id="IPR058058">
    <property type="entry name" value="CBU_0592-like"/>
</dbReference>
<feature type="transmembrane region" description="Helical" evidence="1">
    <location>
        <begin position="44"/>
        <end position="62"/>
    </location>
</feature>
<dbReference type="NCBIfam" id="NF047864">
    <property type="entry name" value="CBU_0592_membra"/>
    <property type="match status" value="1"/>
</dbReference>
<keyword evidence="4" id="KW-1185">Reference proteome</keyword>
<accession>A0A3B7MNN2</accession>
<feature type="domain" description="CBU-0592-like" evidence="2">
    <location>
        <begin position="15"/>
        <end position="88"/>
    </location>
</feature>
<keyword evidence="1" id="KW-0472">Membrane</keyword>
<dbReference type="EMBL" id="CP032157">
    <property type="protein sequence ID" value="AXY75367.1"/>
    <property type="molecule type" value="Genomic_DNA"/>
</dbReference>
<dbReference type="KEGG" id="pseg:D3H65_15850"/>
<keyword evidence="1" id="KW-1133">Transmembrane helix</keyword>
<dbReference type="RefSeq" id="WP_119051248.1">
    <property type="nucleotide sequence ID" value="NZ_CP032157.1"/>
</dbReference>